<accession>A0A9X7PI69</accession>
<evidence type="ECO:0000256" key="2">
    <source>
        <dbReference type="SAM" id="Phobius"/>
    </source>
</evidence>
<feature type="transmembrane region" description="Helical" evidence="2">
    <location>
        <begin position="93"/>
        <end position="113"/>
    </location>
</feature>
<evidence type="ECO:0000313" key="3">
    <source>
        <dbReference type="EMBL" id="PSJ28869.1"/>
    </source>
</evidence>
<organism evidence="3 4">
    <name type="scientific">Streptosporangium nondiastaticum</name>
    <dbReference type="NCBI Taxonomy" id="35764"/>
    <lineage>
        <taxon>Bacteria</taxon>
        <taxon>Bacillati</taxon>
        <taxon>Actinomycetota</taxon>
        <taxon>Actinomycetes</taxon>
        <taxon>Streptosporangiales</taxon>
        <taxon>Streptosporangiaceae</taxon>
        <taxon>Streptosporangium</taxon>
    </lineage>
</organism>
<reference evidence="3 4" key="1">
    <citation type="submission" date="2018-03" db="EMBL/GenBank/DDBJ databases">
        <title>Chitinolytic properties of Streptosporangium nondiastaticum TBG75A20.</title>
        <authorList>
            <person name="Gayathri V."/>
            <person name="Shiburaj S."/>
        </authorList>
    </citation>
    <scope>NUCLEOTIDE SEQUENCE [LARGE SCALE GENOMIC DNA]</scope>
    <source>
        <strain evidence="3 4">TBG75A20</strain>
    </source>
</reference>
<dbReference type="InterPro" id="IPR021362">
    <property type="entry name" value="DUF2834"/>
</dbReference>
<dbReference type="RefSeq" id="WP_106675572.1">
    <property type="nucleotide sequence ID" value="NZ_PXWG01000017.1"/>
</dbReference>
<feature type="compositionally biased region" description="Basic and acidic residues" evidence="1">
    <location>
        <begin position="137"/>
        <end position="152"/>
    </location>
</feature>
<keyword evidence="4" id="KW-1185">Reference proteome</keyword>
<feature type="region of interest" description="Disordered" evidence="1">
    <location>
        <begin position="137"/>
        <end position="164"/>
    </location>
</feature>
<evidence type="ECO:0008006" key="5">
    <source>
        <dbReference type="Google" id="ProtNLM"/>
    </source>
</evidence>
<dbReference type="AlphaFoldDB" id="A0A9X7PI69"/>
<sequence>MRLRDVHGRDRSLCVFYGLFGLAGTAVMGALAVAFVRENMDAGPYGVVRNFVHDALTNTASQFVYADLVLIWAALAIFMIAESRRLGIHHVWAYIVGAPALALCASFSVFMYVRQLKIAAAGDGPGGLRDIRNIREDSSFDGTTDRKGRRPDTVPLPRAGRRQA</sequence>
<dbReference type="Pfam" id="PF11196">
    <property type="entry name" value="DUF2834"/>
    <property type="match status" value="1"/>
</dbReference>
<dbReference type="Proteomes" id="UP000242427">
    <property type="component" value="Unassembled WGS sequence"/>
</dbReference>
<evidence type="ECO:0000256" key="1">
    <source>
        <dbReference type="SAM" id="MobiDB-lite"/>
    </source>
</evidence>
<keyword evidence="2" id="KW-1133">Transmembrane helix</keyword>
<feature type="transmembrane region" description="Helical" evidence="2">
    <location>
        <begin position="63"/>
        <end position="81"/>
    </location>
</feature>
<evidence type="ECO:0000313" key="4">
    <source>
        <dbReference type="Proteomes" id="UP000242427"/>
    </source>
</evidence>
<keyword evidence="2" id="KW-0472">Membrane</keyword>
<protein>
    <recommendedName>
        <fullName evidence="5">DUF2834 domain-containing protein</fullName>
    </recommendedName>
</protein>
<dbReference type="OrthoDB" id="4231743at2"/>
<keyword evidence="2" id="KW-0812">Transmembrane</keyword>
<comment type="caution">
    <text evidence="3">The sequence shown here is derived from an EMBL/GenBank/DDBJ whole genome shotgun (WGS) entry which is preliminary data.</text>
</comment>
<name>A0A9X7PI69_9ACTN</name>
<proteinExistence type="predicted"/>
<gene>
    <name evidence="3" type="ORF">B7P34_10320</name>
</gene>
<dbReference type="EMBL" id="PXWG01000017">
    <property type="protein sequence ID" value="PSJ28869.1"/>
    <property type="molecule type" value="Genomic_DNA"/>
</dbReference>
<feature type="transmembrane region" description="Helical" evidence="2">
    <location>
        <begin position="12"/>
        <end position="36"/>
    </location>
</feature>